<dbReference type="EMBL" id="JAGIKT010000021">
    <property type="protein sequence ID" value="MBP0111701.1"/>
    <property type="molecule type" value="Genomic_DNA"/>
</dbReference>
<comment type="caution">
    <text evidence="4">The sequence shown here is derived from an EMBL/GenBank/DDBJ whole genome shotgun (WGS) entry which is preliminary data.</text>
</comment>
<dbReference type="InterPro" id="IPR050595">
    <property type="entry name" value="Bact_response_regulator"/>
</dbReference>
<protein>
    <submittedName>
        <fullName evidence="4">Response regulator</fullName>
    </submittedName>
</protein>
<sequence length="144" mass="15989">MSEIGSHRNRLIMEAPGQPVVYVVDDDDAVLRSLRFLLETDGFAVRTFRNATALLSAMNKPGADCYVIDYKMPDINGIELADRLRQSYGEPPVILITGYPDENISPRAAAAGVTDVILKPLLAENLVKRIRHAIQSRRGNSVRR</sequence>
<evidence type="ECO:0000259" key="3">
    <source>
        <dbReference type="PROSITE" id="PS50110"/>
    </source>
</evidence>
<dbReference type="Gene3D" id="3.40.50.2300">
    <property type="match status" value="1"/>
</dbReference>
<dbReference type="RefSeq" id="WP_209295005.1">
    <property type="nucleotide sequence ID" value="NZ_JAGIKT010000021.1"/>
</dbReference>
<dbReference type="PANTHER" id="PTHR44591">
    <property type="entry name" value="STRESS RESPONSE REGULATOR PROTEIN 1"/>
    <property type="match status" value="1"/>
</dbReference>
<dbReference type="PANTHER" id="PTHR44591:SF25">
    <property type="entry name" value="CHEMOTAXIS TWO-COMPONENT RESPONSE REGULATOR"/>
    <property type="match status" value="1"/>
</dbReference>
<dbReference type="InterPro" id="IPR001789">
    <property type="entry name" value="Sig_transdc_resp-reg_receiver"/>
</dbReference>
<accession>A0ABS3ZU60</accession>
<dbReference type="Proteomes" id="UP000669317">
    <property type="component" value="Unassembled WGS sequence"/>
</dbReference>
<dbReference type="PROSITE" id="PS50110">
    <property type="entry name" value="RESPONSE_REGULATORY"/>
    <property type="match status" value="1"/>
</dbReference>
<feature type="modified residue" description="4-aspartylphosphate" evidence="2">
    <location>
        <position position="69"/>
    </location>
</feature>
<keyword evidence="1 2" id="KW-0597">Phosphoprotein</keyword>
<evidence type="ECO:0000313" key="4">
    <source>
        <dbReference type="EMBL" id="MBP0111701.1"/>
    </source>
</evidence>
<evidence type="ECO:0000313" key="5">
    <source>
        <dbReference type="Proteomes" id="UP000669317"/>
    </source>
</evidence>
<dbReference type="InterPro" id="IPR011006">
    <property type="entry name" value="CheY-like_superfamily"/>
</dbReference>
<dbReference type="SUPFAM" id="SSF52172">
    <property type="entry name" value="CheY-like"/>
    <property type="match status" value="1"/>
</dbReference>
<feature type="domain" description="Response regulatory" evidence="3">
    <location>
        <begin position="20"/>
        <end position="134"/>
    </location>
</feature>
<proteinExistence type="predicted"/>
<keyword evidence="5" id="KW-1185">Reference proteome</keyword>
<dbReference type="Pfam" id="PF00072">
    <property type="entry name" value="Response_reg"/>
    <property type="match status" value="1"/>
</dbReference>
<evidence type="ECO:0000256" key="1">
    <source>
        <dbReference type="ARBA" id="ARBA00022553"/>
    </source>
</evidence>
<reference evidence="4 5" key="1">
    <citation type="submission" date="2021-03" db="EMBL/GenBank/DDBJ databases">
        <title>Genome Sequence of Bradyrhizobium vignae strain ISRA400.</title>
        <authorList>
            <person name="Tisa L.S."/>
            <person name="Svistoonoff S."/>
            <person name="Hocher V."/>
            <person name="Fall S."/>
            <person name="Zaiya A."/>
            <person name="Naing D."/>
            <person name="Niang N."/>
            <person name="Diouf A."/>
            <person name="Dasylva M.C."/>
            <person name="Toure O."/>
            <person name="Gueye M."/>
            <person name="Gully D."/>
            <person name="Tisseyre P."/>
            <person name="Simpson S."/>
            <person name="Morris K."/>
            <person name="Thomas W.K."/>
        </authorList>
    </citation>
    <scope>NUCLEOTIDE SEQUENCE [LARGE SCALE GENOMIC DNA]</scope>
    <source>
        <strain evidence="4 5">ISRA400</strain>
    </source>
</reference>
<dbReference type="SMART" id="SM00448">
    <property type="entry name" value="REC"/>
    <property type="match status" value="1"/>
</dbReference>
<organism evidence="4 5">
    <name type="scientific">Bradyrhizobium vignae</name>
    <dbReference type="NCBI Taxonomy" id="1549949"/>
    <lineage>
        <taxon>Bacteria</taxon>
        <taxon>Pseudomonadati</taxon>
        <taxon>Pseudomonadota</taxon>
        <taxon>Alphaproteobacteria</taxon>
        <taxon>Hyphomicrobiales</taxon>
        <taxon>Nitrobacteraceae</taxon>
        <taxon>Bradyrhizobium</taxon>
    </lineage>
</organism>
<evidence type="ECO:0000256" key="2">
    <source>
        <dbReference type="PROSITE-ProRule" id="PRU00169"/>
    </source>
</evidence>
<name>A0ABS3ZU60_9BRAD</name>
<gene>
    <name evidence="4" type="ORF">JWS04_11520</name>
</gene>